<dbReference type="RefSeq" id="WP_152154704.1">
    <property type="nucleotide sequence ID" value="NZ_WEIO01000021.1"/>
</dbReference>
<dbReference type="AlphaFoldDB" id="A0A6I1FAE1"/>
<comment type="caution">
    <text evidence="1">The sequence shown here is derived from an EMBL/GenBank/DDBJ whole genome shotgun (WGS) entry which is preliminary data.</text>
</comment>
<evidence type="ECO:0000313" key="1">
    <source>
        <dbReference type="EMBL" id="KAB7704030.1"/>
    </source>
</evidence>
<reference evidence="1 2" key="1">
    <citation type="submission" date="2019-10" db="EMBL/GenBank/DDBJ databases">
        <title>Bacillus aerolatum sp. nov., isolated from bioaerosol of sport playgrounds.</title>
        <authorList>
            <person name="Chen P."/>
            <person name="Zhang G."/>
        </authorList>
    </citation>
    <scope>NUCLEOTIDE SEQUENCE [LARGE SCALE GENOMIC DNA]</scope>
    <source>
        <strain evidence="1 2">CX253</strain>
    </source>
</reference>
<proteinExistence type="predicted"/>
<name>A0A6I1FAE1_9BACI</name>
<dbReference type="Proteomes" id="UP000429595">
    <property type="component" value="Unassembled WGS sequence"/>
</dbReference>
<dbReference type="EMBL" id="WEIO01000021">
    <property type="protein sequence ID" value="KAB7704030.1"/>
    <property type="molecule type" value="Genomic_DNA"/>
</dbReference>
<organism evidence="1 2">
    <name type="scientific">Bacillus aerolatus</name>
    <dbReference type="NCBI Taxonomy" id="2653354"/>
    <lineage>
        <taxon>Bacteria</taxon>
        <taxon>Bacillati</taxon>
        <taxon>Bacillota</taxon>
        <taxon>Bacilli</taxon>
        <taxon>Bacillales</taxon>
        <taxon>Bacillaceae</taxon>
        <taxon>Bacillus</taxon>
    </lineage>
</organism>
<accession>A0A6I1FAE1</accession>
<sequence>MNNFEYYINLEKESGKKGVGDKFEATQVFTEIGIKIYDKETDKLFLKGTSAGMQFRMNGDEKRPVYCLFALGGDS</sequence>
<keyword evidence="2" id="KW-1185">Reference proteome</keyword>
<protein>
    <submittedName>
        <fullName evidence="1">Uncharacterized protein</fullName>
    </submittedName>
</protein>
<evidence type="ECO:0000313" key="2">
    <source>
        <dbReference type="Proteomes" id="UP000429595"/>
    </source>
</evidence>
<gene>
    <name evidence="1" type="ORF">F9802_19185</name>
</gene>